<evidence type="ECO:0000256" key="6">
    <source>
        <dbReference type="ARBA" id="ARBA00022737"/>
    </source>
</evidence>
<dbReference type="EMBL" id="QQTP01000013">
    <property type="protein sequence ID" value="RDJ21303.1"/>
    <property type="molecule type" value="Genomic_DNA"/>
</dbReference>
<keyword evidence="13" id="KW-1185">Reference proteome</keyword>
<evidence type="ECO:0000259" key="11">
    <source>
        <dbReference type="PROSITE" id="PS50893"/>
    </source>
</evidence>
<dbReference type="AlphaFoldDB" id="A0A370L178"/>
<dbReference type="OrthoDB" id="9805029at2"/>
<feature type="domain" description="ABC transporter" evidence="11">
    <location>
        <begin position="252"/>
        <end position="497"/>
    </location>
</feature>
<dbReference type="InterPro" id="IPR003593">
    <property type="entry name" value="AAA+_ATPase"/>
</dbReference>
<reference evidence="13" key="1">
    <citation type="submission" date="2018-07" db="EMBL/GenBank/DDBJ databases">
        <authorList>
            <person name="Safronova V.I."/>
            <person name="Chirak E.R."/>
            <person name="Sazanova A.L."/>
        </authorList>
    </citation>
    <scope>NUCLEOTIDE SEQUENCE [LARGE SCALE GENOMIC DNA]</scope>
    <source>
        <strain evidence="13">RCAM04685</strain>
    </source>
</reference>
<gene>
    <name evidence="12" type="ORF">DWE98_21530</name>
</gene>
<dbReference type="Proteomes" id="UP000255207">
    <property type="component" value="Unassembled WGS sequence"/>
</dbReference>
<evidence type="ECO:0000256" key="5">
    <source>
        <dbReference type="ARBA" id="ARBA00022597"/>
    </source>
</evidence>
<dbReference type="InterPro" id="IPR003439">
    <property type="entry name" value="ABC_transporter-like_ATP-bd"/>
</dbReference>
<dbReference type="PANTHER" id="PTHR43790:SF9">
    <property type="entry name" value="GALACTOFURANOSE TRANSPORTER ATP-BINDING PROTEIN YTFR"/>
    <property type="match status" value="1"/>
</dbReference>
<dbReference type="GO" id="GO:0005886">
    <property type="term" value="C:plasma membrane"/>
    <property type="evidence" value="ECO:0007669"/>
    <property type="project" value="UniProtKB-SubCell"/>
</dbReference>
<comment type="similarity">
    <text evidence="2">Belongs to the ABC transporter superfamily.</text>
</comment>
<dbReference type="InterPro" id="IPR027417">
    <property type="entry name" value="P-loop_NTPase"/>
</dbReference>
<keyword evidence="5" id="KW-0762">Sugar transport</keyword>
<sequence length="507" mass="54199">MPHLAISRIAKSYDGNPAIRDISFAVEPGRVLALCGENGAGKSTLMKMLAGATLPDSGDILLDGRPARISSPADAMAHGICTVYQELSLLPHLSVAENILLGRLPTRWASFIVDWRKAERIAGQVLAGFGFPDIDPTALVSSLSVAQQQIVEIGKALVTEPRILILDEPTAVLSGAETEKLFAKVRALAAGGTTILYISHRLEEIYAITDEIVVLKDGQSVLAGSIAELDQDRLIHAMVGRPLAAIFPEKTRQTGEIVLEVEKLSQAGAFADVSFAVRAGEILGMFGLVGSGRTEIAKVVFGAGLADAGEVRLNGAAANFADPLRAVRGGVAMLTEDRKGDGLALDCSVIDNAGLASFSRFSRYGIIDGAERRRLVDDKIRDLTVRPRDPARAVRQLSGGNQQKVVIAKWLLVEGIKLFIFDEPTRGVDIATKVQIYRMIRDLADSGMAVLLISSEMPEVLGLSDRLLIVRNGRIAAELPPDAYRPEDVFAHAAGLPVGQASGERLH</sequence>
<evidence type="ECO:0000256" key="8">
    <source>
        <dbReference type="ARBA" id="ARBA00022840"/>
    </source>
</evidence>
<keyword evidence="4" id="KW-1003">Cell membrane</keyword>
<evidence type="ECO:0000256" key="7">
    <source>
        <dbReference type="ARBA" id="ARBA00022741"/>
    </source>
</evidence>
<dbReference type="PROSITE" id="PS50893">
    <property type="entry name" value="ABC_TRANSPORTER_2"/>
    <property type="match status" value="2"/>
</dbReference>
<dbReference type="PANTHER" id="PTHR43790">
    <property type="entry name" value="CARBOHYDRATE TRANSPORT ATP-BINDING PROTEIN MG119-RELATED"/>
    <property type="match status" value="1"/>
</dbReference>
<keyword evidence="8 12" id="KW-0067">ATP-binding</keyword>
<keyword evidence="7" id="KW-0547">Nucleotide-binding</keyword>
<name>A0A370L178_9HYPH</name>
<dbReference type="InterPro" id="IPR017871">
    <property type="entry name" value="ABC_transporter-like_CS"/>
</dbReference>
<evidence type="ECO:0000256" key="1">
    <source>
        <dbReference type="ARBA" id="ARBA00004202"/>
    </source>
</evidence>
<evidence type="ECO:0000256" key="3">
    <source>
        <dbReference type="ARBA" id="ARBA00022448"/>
    </source>
</evidence>
<dbReference type="CDD" id="cd03215">
    <property type="entry name" value="ABC_Carb_Monos_II"/>
    <property type="match status" value="1"/>
</dbReference>
<evidence type="ECO:0000313" key="12">
    <source>
        <dbReference type="EMBL" id="RDJ21303.1"/>
    </source>
</evidence>
<feature type="domain" description="ABC transporter" evidence="11">
    <location>
        <begin position="4"/>
        <end position="242"/>
    </location>
</feature>
<proteinExistence type="inferred from homology"/>
<dbReference type="InterPro" id="IPR050107">
    <property type="entry name" value="ABC_carbohydrate_import_ATPase"/>
</dbReference>
<evidence type="ECO:0000256" key="9">
    <source>
        <dbReference type="ARBA" id="ARBA00022967"/>
    </source>
</evidence>
<evidence type="ECO:0000256" key="4">
    <source>
        <dbReference type="ARBA" id="ARBA00022475"/>
    </source>
</evidence>
<dbReference type="Pfam" id="PF00005">
    <property type="entry name" value="ABC_tran"/>
    <property type="match status" value="2"/>
</dbReference>
<dbReference type="SMART" id="SM00382">
    <property type="entry name" value="AAA"/>
    <property type="match status" value="2"/>
</dbReference>
<evidence type="ECO:0000313" key="13">
    <source>
        <dbReference type="Proteomes" id="UP000255207"/>
    </source>
</evidence>
<dbReference type="FunFam" id="3.40.50.300:FF:000127">
    <property type="entry name" value="Ribose import ATP-binding protein RbsA"/>
    <property type="match status" value="1"/>
</dbReference>
<dbReference type="CDD" id="cd03216">
    <property type="entry name" value="ABC_Carb_Monos_I"/>
    <property type="match status" value="1"/>
</dbReference>
<evidence type="ECO:0000256" key="2">
    <source>
        <dbReference type="ARBA" id="ARBA00005417"/>
    </source>
</evidence>
<protein>
    <submittedName>
        <fullName evidence="12">Sugar ABC transporter ATP-binding protein</fullName>
    </submittedName>
</protein>
<comment type="caution">
    <text evidence="12">The sequence shown here is derived from an EMBL/GenBank/DDBJ whole genome shotgun (WGS) entry which is preliminary data.</text>
</comment>
<dbReference type="Gene3D" id="3.40.50.300">
    <property type="entry name" value="P-loop containing nucleotide triphosphate hydrolases"/>
    <property type="match status" value="2"/>
</dbReference>
<comment type="subcellular location">
    <subcellularLocation>
        <location evidence="1">Cell membrane</location>
        <topology evidence="1">Peripheral membrane protein</topology>
    </subcellularLocation>
</comment>
<dbReference type="GO" id="GO:0016887">
    <property type="term" value="F:ATP hydrolysis activity"/>
    <property type="evidence" value="ECO:0007669"/>
    <property type="project" value="InterPro"/>
</dbReference>
<keyword evidence="6" id="KW-0677">Repeat</keyword>
<keyword evidence="3" id="KW-0813">Transport</keyword>
<organism evidence="12 13">
    <name type="scientific">Bosea caraganae</name>
    <dbReference type="NCBI Taxonomy" id="2763117"/>
    <lineage>
        <taxon>Bacteria</taxon>
        <taxon>Pseudomonadati</taxon>
        <taxon>Pseudomonadota</taxon>
        <taxon>Alphaproteobacteria</taxon>
        <taxon>Hyphomicrobiales</taxon>
        <taxon>Boseaceae</taxon>
        <taxon>Bosea</taxon>
    </lineage>
</organism>
<accession>A0A370L178</accession>
<dbReference type="RefSeq" id="WP_114831364.1">
    <property type="nucleotide sequence ID" value="NZ_QQTO01000020.1"/>
</dbReference>
<evidence type="ECO:0000256" key="10">
    <source>
        <dbReference type="ARBA" id="ARBA00023136"/>
    </source>
</evidence>
<keyword evidence="9" id="KW-1278">Translocase</keyword>
<keyword evidence="10" id="KW-0472">Membrane</keyword>
<dbReference type="PROSITE" id="PS00211">
    <property type="entry name" value="ABC_TRANSPORTER_1"/>
    <property type="match status" value="1"/>
</dbReference>
<dbReference type="GO" id="GO:0005524">
    <property type="term" value="F:ATP binding"/>
    <property type="evidence" value="ECO:0007669"/>
    <property type="project" value="UniProtKB-KW"/>
</dbReference>
<dbReference type="SUPFAM" id="SSF52540">
    <property type="entry name" value="P-loop containing nucleoside triphosphate hydrolases"/>
    <property type="match status" value="2"/>
</dbReference>